<accession>A0ABR0IVB9</accession>
<gene>
    <name evidence="2" type="ORF">LTR69_011537</name>
</gene>
<sequence>MTPGQRIKTSPEDYDYWIARSTPSKDTITNPTLVDGAKEVMTLSETATHEDRDYRQDKAMPVSEINKSGKGTYE</sequence>
<dbReference type="EMBL" id="JAVRRF010000158">
    <property type="protein sequence ID" value="KAK5046967.1"/>
    <property type="molecule type" value="Genomic_DNA"/>
</dbReference>
<organism evidence="2 3">
    <name type="scientific">Exophiala sideris</name>
    <dbReference type="NCBI Taxonomy" id="1016849"/>
    <lineage>
        <taxon>Eukaryota</taxon>
        <taxon>Fungi</taxon>
        <taxon>Dikarya</taxon>
        <taxon>Ascomycota</taxon>
        <taxon>Pezizomycotina</taxon>
        <taxon>Eurotiomycetes</taxon>
        <taxon>Chaetothyriomycetidae</taxon>
        <taxon>Chaetothyriales</taxon>
        <taxon>Herpotrichiellaceae</taxon>
        <taxon>Exophiala</taxon>
    </lineage>
</organism>
<name>A0ABR0IVB9_9EURO</name>
<evidence type="ECO:0000256" key="1">
    <source>
        <dbReference type="SAM" id="MobiDB-lite"/>
    </source>
</evidence>
<evidence type="ECO:0000313" key="2">
    <source>
        <dbReference type="EMBL" id="KAK5046967.1"/>
    </source>
</evidence>
<proteinExistence type="predicted"/>
<dbReference type="Proteomes" id="UP001345691">
    <property type="component" value="Unassembled WGS sequence"/>
</dbReference>
<protein>
    <submittedName>
        <fullName evidence="2">Uncharacterized protein</fullName>
    </submittedName>
</protein>
<comment type="caution">
    <text evidence="2">The sequence shown here is derived from an EMBL/GenBank/DDBJ whole genome shotgun (WGS) entry which is preliminary data.</text>
</comment>
<evidence type="ECO:0000313" key="3">
    <source>
        <dbReference type="Proteomes" id="UP001345691"/>
    </source>
</evidence>
<feature type="compositionally biased region" description="Basic and acidic residues" evidence="1">
    <location>
        <begin position="47"/>
        <end position="58"/>
    </location>
</feature>
<reference evidence="2 3" key="1">
    <citation type="submission" date="2023-08" db="EMBL/GenBank/DDBJ databases">
        <title>Black Yeasts Isolated from many extreme environments.</title>
        <authorList>
            <person name="Coleine C."/>
            <person name="Stajich J.E."/>
            <person name="Selbmann L."/>
        </authorList>
    </citation>
    <scope>NUCLEOTIDE SEQUENCE [LARGE SCALE GENOMIC DNA]</scope>
    <source>
        <strain evidence="2 3">CCFEE 6328</strain>
    </source>
</reference>
<feature type="region of interest" description="Disordered" evidence="1">
    <location>
        <begin position="43"/>
        <end position="74"/>
    </location>
</feature>
<keyword evidence="3" id="KW-1185">Reference proteome</keyword>